<organism evidence="1 2">
    <name type="scientific">Hyella patelloides LEGE 07179</name>
    <dbReference type="NCBI Taxonomy" id="945734"/>
    <lineage>
        <taxon>Bacteria</taxon>
        <taxon>Bacillati</taxon>
        <taxon>Cyanobacteriota</taxon>
        <taxon>Cyanophyceae</taxon>
        <taxon>Pleurocapsales</taxon>
        <taxon>Hyellaceae</taxon>
        <taxon>Hyella</taxon>
    </lineage>
</organism>
<protein>
    <submittedName>
        <fullName evidence="1">Uncharacterized protein</fullName>
    </submittedName>
</protein>
<keyword evidence="2" id="KW-1185">Reference proteome</keyword>
<reference evidence="1 2" key="1">
    <citation type="submission" date="2019-01" db="EMBL/GenBank/DDBJ databases">
        <authorList>
            <person name="Brito A."/>
        </authorList>
    </citation>
    <scope>NUCLEOTIDE SEQUENCE [LARGE SCALE GENOMIC DNA]</scope>
    <source>
        <strain evidence="1">1</strain>
    </source>
</reference>
<gene>
    <name evidence="1" type="ORF">H1P_90004</name>
</gene>
<accession>A0A563W533</accession>
<dbReference type="OrthoDB" id="475306at2"/>
<dbReference type="AlphaFoldDB" id="A0A563W533"/>
<dbReference type="EMBL" id="CAACVJ010000698">
    <property type="protein sequence ID" value="VEP18757.1"/>
    <property type="molecule type" value="Genomic_DNA"/>
</dbReference>
<sequence length="71" mass="8102">MSLDELISKEELLAGMFAKRTKILLFLIEKQTALLAERSRVDFTLTDLGQSDLDMAFLQAFAIDNTIYARF</sequence>
<dbReference type="RefSeq" id="WP_144863683.1">
    <property type="nucleotide sequence ID" value="NZ_LR213773.1"/>
</dbReference>
<name>A0A563W533_9CYAN</name>
<dbReference type="Proteomes" id="UP000320055">
    <property type="component" value="Unassembled WGS sequence"/>
</dbReference>
<proteinExistence type="predicted"/>
<evidence type="ECO:0000313" key="1">
    <source>
        <dbReference type="EMBL" id="VEP18757.1"/>
    </source>
</evidence>
<evidence type="ECO:0000313" key="2">
    <source>
        <dbReference type="Proteomes" id="UP000320055"/>
    </source>
</evidence>